<keyword evidence="2" id="KW-0808">Transferase</keyword>
<gene>
    <name evidence="2" type="ORF">SAMN05216296_3222</name>
</gene>
<reference evidence="3" key="1">
    <citation type="submission" date="2016-10" db="EMBL/GenBank/DDBJ databases">
        <authorList>
            <person name="Varghese N."/>
            <person name="Submissions S."/>
        </authorList>
    </citation>
    <scope>NUCLEOTIDE SEQUENCE [LARGE SCALE GENOMIC DNA]</scope>
    <source>
        <strain evidence="3">DSM 17875</strain>
    </source>
</reference>
<dbReference type="EMBL" id="LT629785">
    <property type="protein sequence ID" value="SDU34655.1"/>
    <property type="molecule type" value="Genomic_DNA"/>
</dbReference>
<keyword evidence="3" id="KW-1185">Reference proteome</keyword>
<dbReference type="InterPro" id="IPR013216">
    <property type="entry name" value="Methyltransf_11"/>
</dbReference>
<organism evidence="2 3">
    <name type="scientific">Pseudomonas pohangensis</name>
    <dbReference type="NCBI Taxonomy" id="364197"/>
    <lineage>
        <taxon>Bacteria</taxon>
        <taxon>Pseudomonadati</taxon>
        <taxon>Pseudomonadota</taxon>
        <taxon>Gammaproteobacteria</taxon>
        <taxon>Pseudomonadales</taxon>
        <taxon>Pseudomonadaceae</taxon>
        <taxon>Pseudomonas</taxon>
    </lineage>
</organism>
<keyword evidence="2" id="KW-0489">Methyltransferase</keyword>
<feature type="domain" description="Methyltransferase type 11" evidence="1">
    <location>
        <begin position="73"/>
        <end position="168"/>
    </location>
</feature>
<dbReference type="Proteomes" id="UP000243232">
    <property type="component" value="Chromosome I"/>
</dbReference>
<dbReference type="GO" id="GO:0032259">
    <property type="term" value="P:methylation"/>
    <property type="evidence" value="ECO:0007669"/>
    <property type="project" value="UniProtKB-KW"/>
</dbReference>
<dbReference type="Gene3D" id="3.40.50.150">
    <property type="entry name" value="Vaccinia Virus protein VP39"/>
    <property type="match status" value="1"/>
</dbReference>
<dbReference type="SUPFAM" id="SSF53335">
    <property type="entry name" value="S-adenosyl-L-methionine-dependent methyltransferases"/>
    <property type="match status" value="1"/>
</dbReference>
<dbReference type="OrthoDB" id="8772893at2"/>
<dbReference type="GO" id="GO:0008757">
    <property type="term" value="F:S-adenosylmethionine-dependent methyltransferase activity"/>
    <property type="evidence" value="ECO:0007669"/>
    <property type="project" value="InterPro"/>
</dbReference>
<dbReference type="Pfam" id="PF08241">
    <property type="entry name" value="Methyltransf_11"/>
    <property type="match status" value="1"/>
</dbReference>
<sequence>MFRRIKRLLVNVLRSQSSQVPRTPDVTSGDHLGLAGLDDATLIGLKDLHLSGWTQPGGQLVKGFPVTSEDTLLDIGCGAGGHATFCARQGAAIILADVDGAKLEIARQQLEAIPARSVQILVTDANPIPLPSASVSKVVAMEVLEHVDDPAKFMAELVRVAQPGALFLLTVPDERSEEVQRHIAPSVYFEKPNHIRVFKRGELESLASDSGLQIVDRFSYGFYHAVWWSFYWACENQPLSPPWHPLLENWSKTWHELLEQPSGLRIKSALDEVMPKSQVVIALKP</sequence>
<evidence type="ECO:0000259" key="1">
    <source>
        <dbReference type="Pfam" id="PF08241"/>
    </source>
</evidence>
<dbReference type="PANTHER" id="PTHR43861:SF6">
    <property type="entry name" value="METHYLTRANSFERASE TYPE 11"/>
    <property type="match status" value="1"/>
</dbReference>
<dbReference type="RefSeq" id="WP_090197668.1">
    <property type="nucleotide sequence ID" value="NZ_LT629785.1"/>
</dbReference>
<protein>
    <submittedName>
        <fullName evidence="2">Methyltransferase domain-containing protein</fullName>
    </submittedName>
</protein>
<dbReference type="InterPro" id="IPR029063">
    <property type="entry name" value="SAM-dependent_MTases_sf"/>
</dbReference>
<proteinExistence type="predicted"/>
<name>A0A1H2HS76_9PSED</name>
<dbReference type="STRING" id="364197.SAMN05216296_3222"/>
<dbReference type="AlphaFoldDB" id="A0A1H2HS76"/>
<evidence type="ECO:0000313" key="3">
    <source>
        <dbReference type="Proteomes" id="UP000243232"/>
    </source>
</evidence>
<accession>A0A1H2HS76</accession>
<evidence type="ECO:0000313" key="2">
    <source>
        <dbReference type="EMBL" id="SDU34655.1"/>
    </source>
</evidence>
<dbReference type="CDD" id="cd02440">
    <property type="entry name" value="AdoMet_MTases"/>
    <property type="match status" value="1"/>
</dbReference>
<dbReference type="PANTHER" id="PTHR43861">
    <property type="entry name" value="TRANS-ACONITATE 2-METHYLTRANSFERASE-RELATED"/>
    <property type="match status" value="1"/>
</dbReference>